<dbReference type="Gene3D" id="1.10.555.10">
    <property type="entry name" value="Rho GTPase activation protein"/>
    <property type="match status" value="1"/>
</dbReference>
<dbReference type="GO" id="GO:0035020">
    <property type="term" value="P:regulation of Rac protein signal transduction"/>
    <property type="evidence" value="ECO:0007669"/>
    <property type="project" value="TreeGrafter"/>
</dbReference>
<feature type="domain" description="Rho-GAP" evidence="3">
    <location>
        <begin position="1086"/>
        <end position="1299"/>
    </location>
</feature>
<keyword evidence="5" id="KW-1185">Reference proteome</keyword>
<feature type="region of interest" description="Disordered" evidence="2">
    <location>
        <begin position="741"/>
        <end position="771"/>
    </location>
</feature>
<dbReference type="Pfam" id="PF00620">
    <property type="entry name" value="RhoGAP"/>
    <property type="match status" value="2"/>
</dbReference>
<feature type="compositionally biased region" description="Polar residues" evidence="2">
    <location>
        <begin position="820"/>
        <end position="832"/>
    </location>
</feature>
<dbReference type="PROSITE" id="PS50238">
    <property type="entry name" value="RHOGAP"/>
    <property type="match status" value="1"/>
</dbReference>
<feature type="region of interest" description="Disordered" evidence="2">
    <location>
        <begin position="500"/>
        <end position="530"/>
    </location>
</feature>
<dbReference type="SUPFAM" id="SSF50156">
    <property type="entry name" value="PDZ domain-like"/>
    <property type="match status" value="1"/>
</dbReference>
<evidence type="ECO:0000313" key="4">
    <source>
        <dbReference type="EMBL" id="RTG90661.1"/>
    </source>
</evidence>
<accession>A0A430QSH6</accession>
<feature type="region of interest" description="Disordered" evidence="2">
    <location>
        <begin position="820"/>
        <end position="863"/>
    </location>
</feature>
<dbReference type="InterPro" id="IPR000198">
    <property type="entry name" value="RhoGAP_dom"/>
</dbReference>
<feature type="compositionally biased region" description="Low complexity" evidence="2">
    <location>
        <begin position="516"/>
        <end position="530"/>
    </location>
</feature>
<evidence type="ECO:0000256" key="1">
    <source>
        <dbReference type="ARBA" id="ARBA00022468"/>
    </source>
</evidence>
<dbReference type="Proteomes" id="UP000290809">
    <property type="component" value="Unassembled WGS sequence"/>
</dbReference>
<keyword evidence="1" id="KW-0343">GTPase activation</keyword>
<reference evidence="4 5" key="1">
    <citation type="journal article" date="2019" name="PLoS Pathog.">
        <title>Genome sequence of the bovine parasite Schistosoma bovis Tanzania.</title>
        <authorList>
            <person name="Oey H."/>
            <person name="Zakrzewski M."/>
            <person name="Gobert G."/>
            <person name="Gravermann K."/>
            <person name="Stoye J."/>
            <person name="Jones M."/>
            <person name="Mcmanus D."/>
            <person name="Krause L."/>
        </authorList>
    </citation>
    <scope>NUCLEOTIDE SEQUENCE [LARGE SCALE GENOMIC DNA]</scope>
    <source>
        <strain evidence="4 5">TAN1997</strain>
    </source>
</reference>
<feature type="region of interest" description="Disordered" evidence="2">
    <location>
        <begin position="884"/>
        <end position="908"/>
    </location>
</feature>
<dbReference type="InterPro" id="IPR036034">
    <property type="entry name" value="PDZ_sf"/>
</dbReference>
<name>A0A430QSH6_SCHBO</name>
<gene>
    <name evidence="4" type="ORF">DC041_0005252</name>
</gene>
<dbReference type="InterPro" id="IPR047165">
    <property type="entry name" value="RHG17/44/SH3BP1-like"/>
</dbReference>
<dbReference type="GO" id="GO:0007165">
    <property type="term" value="P:signal transduction"/>
    <property type="evidence" value="ECO:0007669"/>
    <property type="project" value="InterPro"/>
</dbReference>
<sequence>MGESALKVVVGDGEFVLDKPDIVSQYSRVISVSPSNSILSAGLKVGDLVSCIDRIPIGGLKLDELQSLINDSTSSGELKLKVIDNGGEICCSFPVEVGNKTICQTIKKVTELSSDKSEHENLRIIHRQAYRSSPDTARSQRNFNVRNSSLEKPGPQINYKPKHTSTCSPVIGSCDSQLGAVARLAIDGGLTTDQLLQIGSSETNQPGHYLYQSVTCCNQKRLVPDPNYSFSHSRNTNFSTTHPTSPYPHVCRVSPRGTRRPVCYSSSQSVNLVRGPGTTATHDQSHVAISPTHTADSNPRLSQCTTSRDNLLTWHNLNNSSRVSLAAQMTRVGGLVFATGSPNLVSENSDSNPVGKSISSAKPYQSISACTSPTNLKHTVSSNSQSGSFFSCSNVPSPTNTPPLSSTNATYNITATDIVRLGPGNIVTRAAAGSTVYSPSSLIRMHCSPQPYVGMGMTGSPYVPVVSTLTISNLNVPSPVLSDGDDSCLCTKPTINSEPNISTTYSDLETNRTPESVFPCSTSSPSPTEMSPSIIGYTSSATSASTSALADEDKDDSVSSSKVGQLRFHGYHSVESIRRSSLLCDCFPNQTTDVNDRKCVKISNSHTPSYPVTASIDWNDSEIEDSKKSLVWCNYQMTLSGQTLVLTRVNDSSSQISNHHTDLNENSMHIHIPLSGESLIWYSASELPGITCTSLPSNWDSGAGVIGVLHSSKLNLTCYLSFSDRQIASNIFDHYGPGKISEESKEKHSTANSSQPSLPSHRLRSKFSSGRSSIGLAGPSGVAPLFKAVGTAAASVGMQLSEYVNFQGLLQSHKQATVSVSSPQESALSENGDINKSKSDQTSSVQSSNPSDFTAQPSKAKELRFLPSFPRGRGRLHQALTKMKRAATASCDPTTRSSSSVTTRRFASSHGFGKNKSIHISSPLKASTEDMNCSNKLGNIFNSPSHLHNNHNNSQLALLLATSVSPSPSLQTPCLTYLQLESNESVNSNIDSSNLSEGPHEYSNKETGRYIDISVNQQSRREHKATSQLTVLVSETVDQDINSDGNAIQSTSNRSECTLFVQTKHPFVPLPVQLSNPLPLHKCPRSTLSPFVPFVVELCVTLVERYGLNCIGIYRLSGSKVAHDFITSELSRDITTIDVTSDKWNDLHAVCGVLKTFLRNLPDSLFPKVDSITDVFLTFNFFLLVGVHIVMYPDFLAACRLPQREKRLLSIQRLLSIMECYPCHPEYRAHRATLRYLVTHLARVSAREGVNKMTAYNLALVFAPNLVQPCEDSPELLMSDSKYKIMLVETVIKYHAWIFSPDLGLESGCSVPPDSTEDLTPEIDVNSDVQPLVAELLTAAASLPPPPSDMDLETAEIPGPESDRPSDIIMSRPRFTSIPTSNWSSSVTSISRISSGGLLNELSTTTDNLSTLKIKSDFSEDQTVASDVEHNETEGHLLSVTNLRHLSQGCLEEYTSEARKLGVRVAESKRVLENTVAQRLHAEQRLFEARIECSEPFVATSLKPQNDLSTEFIVQSQSPNNMSTSIYPTPSITAGKIGDLGVSVFKDEKLSIILSTSSAYLHKIYNRTEKEWMQNPLMGPISYSLAALYPF</sequence>
<feature type="compositionally biased region" description="Polar residues" evidence="2">
    <location>
        <begin position="500"/>
        <end position="514"/>
    </location>
</feature>
<organism evidence="4 5">
    <name type="scientific">Schistosoma bovis</name>
    <name type="common">Blood fluke</name>
    <dbReference type="NCBI Taxonomy" id="6184"/>
    <lineage>
        <taxon>Eukaryota</taxon>
        <taxon>Metazoa</taxon>
        <taxon>Spiralia</taxon>
        <taxon>Lophotrochozoa</taxon>
        <taxon>Platyhelminthes</taxon>
        <taxon>Trematoda</taxon>
        <taxon>Digenea</taxon>
        <taxon>Strigeidida</taxon>
        <taxon>Schistosomatoidea</taxon>
        <taxon>Schistosomatidae</taxon>
        <taxon>Schistosoma</taxon>
    </lineage>
</organism>
<dbReference type="PANTHER" id="PTHR14130">
    <property type="entry name" value="3BP-1 RELATED RHOGAP"/>
    <property type="match status" value="1"/>
</dbReference>
<feature type="compositionally biased region" description="Low complexity" evidence="2">
    <location>
        <begin position="840"/>
        <end position="852"/>
    </location>
</feature>
<dbReference type="InterPro" id="IPR008936">
    <property type="entry name" value="Rho_GTPase_activation_prot"/>
</dbReference>
<dbReference type="STRING" id="6184.A0A430QSH6"/>
<proteinExistence type="predicted"/>
<evidence type="ECO:0000259" key="3">
    <source>
        <dbReference type="PROSITE" id="PS50238"/>
    </source>
</evidence>
<dbReference type="GO" id="GO:0005096">
    <property type="term" value="F:GTPase activator activity"/>
    <property type="evidence" value="ECO:0007669"/>
    <property type="project" value="UniProtKB-KW"/>
</dbReference>
<protein>
    <submittedName>
        <fullName evidence="4">Rho GTPase-activating protein 21/23</fullName>
    </submittedName>
</protein>
<dbReference type="SMART" id="SM00324">
    <property type="entry name" value="RhoGAP"/>
    <property type="match status" value="1"/>
</dbReference>
<dbReference type="SUPFAM" id="SSF48350">
    <property type="entry name" value="GTPase activation domain, GAP"/>
    <property type="match status" value="1"/>
</dbReference>
<dbReference type="PANTHER" id="PTHR14130:SF14">
    <property type="entry name" value="RHO GTPASE-ACTIVATING PROTEIN 92B"/>
    <property type="match status" value="1"/>
</dbReference>
<comment type="caution">
    <text evidence="4">The sequence shown here is derived from an EMBL/GenBank/DDBJ whole genome shotgun (WGS) entry which is preliminary data.</text>
</comment>
<evidence type="ECO:0000313" key="5">
    <source>
        <dbReference type="Proteomes" id="UP000290809"/>
    </source>
</evidence>
<dbReference type="EMBL" id="QMKO01001434">
    <property type="protein sequence ID" value="RTG90661.1"/>
    <property type="molecule type" value="Genomic_DNA"/>
</dbReference>
<dbReference type="GO" id="GO:0032956">
    <property type="term" value="P:regulation of actin cytoskeleton organization"/>
    <property type="evidence" value="ECO:0007669"/>
    <property type="project" value="TreeGrafter"/>
</dbReference>
<evidence type="ECO:0000256" key="2">
    <source>
        <dbReference type="SAM" id="MobiDB-lite"/>
    </source>
</evidence>
<feature type="compositionally biased region" description="Low complexity" evidence="2">
    <location>
        <begin position="894"/>
        <end position="908"/>
    </location>
</feature>